<sequence>MSEMCVAAARGALARGYGVVLPHTAHATYCVPAGPGPSRAVPAALAARVAEWPLGDDVEVVADPDAVPFRPR</sequence>
<proteinExistence type="predicted"/>
<accession>A0ABQ0RZ76</accession>
<evidence type="ECO:0000313" key="2">
    <source>
        <dbReference type="Proteomes" id="UP000320693"/>
    </source>
</evidence>
<name>A0ABQ0RZ76_9PSEU</name>
<protein>
    <submittedName>
        <fullName evidence="1">Uncharacterized protein</fullName>
    </submittedName>
</protein>
<comment type="caution">
    <text evidence="1">The sequence shown here is derived from an EMBL/GenBank/DDBJ whole genome shotgun (WGS) entry which is preliminary data.</text>
</comment>
<reference evidence="1 2" key="1">
    <citation type="submission" date="2019-06" db="EMBL/GenBank/DDBJ databases">
        <title>Whole genome shotgun sequence of Pseudonocardia saturnea NBRC 14499.</title>
        <authorList>
            <person name="Hosoyama A."/>
            <person name="Uohara A."/>
            <person name="Ohji S."/>
            <person name="Ichikawa N."/>
        </authorList>
    </citation>
    <scope>NUCLEOTIDE SEQUENCE [LARGE SCALE GENOMIC DNA]</scope>
    <source>
        <strain evidence="1 2">NBRC 14499</strain>
    </source>
</reference>
<dbReference type="EMBL" id="BJNH01000030">
    <property type="protein sequence ID" value="GEC25956.1"/>
    <property type="molecule type" value="Genomic_DNA"/>
</dbReference>
<organism evidence="1 2">
    <name type="scientific">Pseudonocardia saturnea</name>
    <dbReference type="NCBI Taxonomy" id="33909"/>
    <lineage>
        <taxon>Bacteria</taxon>
        <taxon>Bacillati</taxon>
        <taxon>Actinomycetota</taxon>
        <taxon>Actinomycetes</taxon>
        <taxon>Pseudonocardiales</taxon>
        <taxon>Pseudonocardiaceae</taxon>
        <taxon>Pseudonocardia</taxon>
    </lineage>
</organism>
<gene>
    <name evidence="1" type="ORF">PSA01_29850</name>
</gene>
<evidence type="ECO:0000313" key="1">
    <source>
        <dbReference type="EMBL" id="GEC25956.1"/>
    </source>
</evidence>
<dbReference type="Proteomes" id="UP000320693">
    <property type="component" value="Unassembled WGS sequence"/>
</dbReference>
<keyword evidence="2" id="KW-1185">Reference proteome</keyword>